<evidence type="ECO:0000259" key="6">
    <source>
        <dbReference type="Pfam" id="PF00999"/>
    </source>
</evidence>
<feature type="transmembrane region" description="Helical" evidence="5">
    <location>
        <begin position="401"/>
        <end position="418"/>
    </location>
</feature>
<accession>A0A2T2NRQ0</accession>
<dbReference type="GO" id="GO:0120029">
    <property type="term" value="P:proton export across plasma membrane"/>
    <property type="evidence" value="ECO:0007669"/>
    <property type="project" value="InterPro"/>
</dbReference>
<feature type="transmembrane region" description="Helical" evidence="5">
    <location>
        <begin position="280"/>
        <end position="299"/>
    </location>
</feature>
<dbReference type="EMBL" id="KZ678134">
    <property type="protein sequence ID" value="PSN67768.1"/>
    <property type="molecule type" value="Genomic_DNA"/>
</dbReference>
<evidence type="ECO:0000256" key="1">
    <source>
        <dbReference type="ARBA" id="ARBA00004141"/>
    </source>
</evidence>
<keyword evidence="3 5" id="KW-1133">Transmembrane helix</keyword>
<evidence type="ECO:0000256" key="4">
    <source>
        <dbReference type="ARBA" id="ARBA00023136"/>
    </source>
</evidence>
<feature type="transmembrane region" description="Helical" evidence="5">
    <location>
        <begin position="73"/>
        <end position="93"/>
    </location>
</feature>
<dbReference type="GO" id="GO:0042391">
    <property type="term" value="P:regulation of membrane potential"/>
    <property type="evidence" value="ECO:0007669"/>
    <property type="project" value="InterPro"/>
</dbReference>
<keyword evidence="4 5" id="KW-0472">Membrane</keyword>
<feature type="transmembrane region" description="Helical" evidence="5">
    <location>
        <begin position="105"/>
        <end position="128"/>
    </location>
</feature>
<evidence type="ECO:0000256" key="2">
    <source>
        <dbReference type="ARBA" id="ARBA00022692"/>
    </source>
</evidence>
<dbReference type="InterPro" id="IPR004712">
    <property type="entry name" value="Na+/H+_antiporter_fungi"/>
</dbReference>
<keyword evidence="2 5" id="KW-0812">Transmembrane</keyword>
<feature type="domain" description="Cation/H+ exchanger transmembrane" evidence="6">
    <location>
        <begin position="17"/>
        <end position="464"/>
    </location>
</feature>
<name>A0A2T2NRQ0_CORCC</name>
<dbReference type="PANTHER" id="PTHR31382:SF3">
    <property type="entry name" value="SODIUM ION_PROTON EXCHANGER (EUROFUNG)"/>
    <property type="match status" value="1"/>
</dbReference>
<keyword evidence="8" id="KW-1185">Reference proteome</keyword>
<feature type="transmembrane region" description="Helical" evidence="5">
    <location>
        <begin position="33"/>
        <end position="53"/>
    </location>
</feature>
<dbReference type="Pfam" id="PF00999">
    <property type="entry name" value="Na_H_Exchanger"/>
    <property type="match status" value="1"/>
</dbReference>
<gene>
    <name evidence="7" type="ORF">BS50DRAFT_348582</name>
</gene>
<feature type="transmembrane region" description="Helical" evidence="5">
    <location>
        <begin position="360"/>
        <end position="381"/>
    </location>
</feature>
<protein>
    <recommendedName>
        <fullName evidence="6">Cation/H+ exchanger transmembrane domain-containing protein</fullName>
    </recommendedName>
</protein>
<evidence type="ECO:0000256" key="3">
    <source>
        <dbReference type="ARBA" id="ARBA00022989"/>
    </source>
</evidence>
<organism evidence="7 8">
    <name type="scientific">Corynespora cassiicola Philippines</name>
    <dbReference type="NCBI Taxonomy" id="1448308"/>
    <lineage>
        <taxon>Eukaryota</taxon>
        <taxon>Fungi</taxon>
        <taxon>Dikarya</taxon>
        <taxon>Ascomycota</taxon>
        <taxon>Pezizomycotina</taxon>
        <taxon>Dothideomycetes</taxon>
        <taxon>Pleosporomycetidae</taxon>
        <taxon>Pleosporales</taxon>
        <taxon>Corynesporascaceae</taxon>
        <taxon>Corynespora</taxon>
    </lineage>
</organism>
<evidence type="ECO:0000313" key="7">
    <source>
        <dbReference type="EMBL" id="PSN67768.1"/>
    </source>
</evidence>
<dbReference type="InterPro" id="IPR006153">
    <property type="entry name" value="Cation/H_exchanger_TM"/>
</dbReference>
<sequence>MPTLDVSELNVVIAVLGAFIVGYGFLSVKIKQVWYLGEALPAVLLGIILGPIAAKFLSVERWGSAAEGQQDAITLGMCRIVIGVQLVIAGFQLPAKYQAARWKEMALCLLPVMTIMWLCTSLCILITIPKITFLAALVIGSCVTCTDPILSQAVAKGPFSDKYVPRALRELISSEAGANDGFGFPFLLLATYLIRHADLEGVNFKEGESVAAEGVVHRLKRSAEVGRLGGGISKAMEQWIVEGWVYIILMAVAIGVIVGFGSMFAIRFGLRRKWIDSESFLLWPAAIGLFLIGVCGMLGTDDLLACFVAGNALNWSGQYLEEAEIRHDEVNSCFDVILNFGGFMYIGTIIPWTEFQMPDVTGITIGKLFLLGFLIMLFRRIPAIFLTYKLMPDCVKDWKEALFMGYFGPIGIGAVFYVEHTRHLFPELSEARTDEEENLVRAMVPVVYWLVFFSIIFHGLSIPALDAFYRWKGVAPIVEEQPAEIRIFSENEAPPANAHVNSKRKSLIVHNRFSRPVYGPELYRWNTNESLETLANNGQKPGYA</sequence>
<dbReference type="OrthoDB" id="5327978at2759"/>
<feature type="transmembrane region" description="Helical" evidence="5">
    <location>
        <begin position="6"/>
        <end position="26"/>
    </location>
</feature>
<dbReference type="AlphaFoldDB" id="A0A2T2NRQ0"/>
<dbReference type="PANTHER" id="PTHR31382">
    <property type="entry name" value="NA(+)/H(+) ANTIPORTER"/>
    <property type="match status" value="1"/>
</dbReference>
<feature type="transmembrane region" description="Helical" evidence="5">
    <location>
        <begin position="244"/>
        <end position="268"/>
    </location>
</feature>
<reference evidence="7 8" key="1">
    <citation type="journal article" date="2018" name="Front. Microbiol.">
        <title>Genome-Wide Analysis of Corynespora cassiicola Leaf Fall Disease Putative Effectors.</title>
        <authorList>
            <person name="Lopez D."/>
            <person name="Ribeiro S."/>
            <person name="Label P."/>
            <person name="Fumanal B."/>
            <person name="Venisse J.S."/>
            <person name="Kohler A."/>
            <person name="de Oliveira R.R."/>
            <person name="Labutti K."/>
            <person name="Lipzen A."/>
            <person name="Lail K."/>
            <person name="Bauer D."/>
            <person name="Ohm R.A."/>
            <person name="Barry K.W."/>
            <person name="Spatafora J."/>
            <person name="Grigoriev I.V."/>
            <person name="Martin F.M."/>
            <person name="Pujade-Renaud V."/>
        </authorList>
    </citation>
    <scope>NUCLEOTIDE SEQUENCE [LARGE SCALE GENOMIC DNA]</scope>
    <source>
        <strain evidence="7 8">Philippines</strain>
    </source>
</reference>
<dbReference type="Proteomes" id="UP000240883">
    <property type="component" value="Unassembled WGS sequence"/>
</dbReference>
<dbReference type="GO" id="GO:0005886">
    <property type="term" value="C:plasma membrane"/>
    <property type="evidence" value="ECO:0007669"/>
    <property type="project" value="InterPro"/>
</dbReference>
<proteinExistence type="predicted"/>
<evidence type="ECO:0000256" key="5">
    <source>
        <dbReference type="SAM" id="Phobius"/>
    </source>
</evidence>
<dbReference type="STRING" id="1448308.A0A2T2NRQ0"/>
<comment type="subcellular location">
    <subcellularLocation>
        <location evidence="1">Membrane</location>
        <topology evidence="1">Multi-pass membrane protein</topology>
    </subcellularLocation>
</comment>
<dbReference type="GO" id="GO:0015385">
    <property type="term" value="F:sodium:proton antiporter activity"/>
    <property type="evidence" value="ECO:0007669"/>
    <property type="project" value="InterPro"/>
</dbReference>
<feature type="transmembrane region" description="Helical" evidence="5">
    <location>
        <begin position="446"/>
        <end position="465"/>
    </location>
</feature>
<evidence type="ECO:0000313" key="8">
    <source>
        <dbReference type="Proteomes" id="UP000240883"/>
    </source>
</evidence>
<dbReference type="GO" id="GO:0036376">
    <property type="term" value="P:sodium ion export across plasma membrane"/>
    <property type="evidence" value="ECO:0007669"/>
    <property type="project" value="InterPro"/>
</dbReference>